<dbReference type="InterPro" id="IPR014729">
    <property type="entry name" value="Rossmann-like_a/b/a_fold"/>
</dbReference>
<accession>A0A494TH13</accession>
<feature type="binding site" evidence="13">
    <location>
        <begin position="27"/>
        <end position="34"/>
    </location>
    <ligand>
        <name>ATP</name>
        <dbReference type="ChEBI" id="CHEBI:30616"/>
    </ligand>
</feature>
<evidence type="ECO:0000256" key="1">
    <source>
        <dbReference type="ARBA" id="ARBA00004496"/>
    </source>
</evidence>
<dbReference type="InterPro" id="IPR003721">
    <property type="entry name" value="Pantoate_ligase"/>
</dbReference>
<dbReference type="Proteomes" id="UP000276254">
    <property type="component" value="Chromosome"/>
</dbReference>
<protein>
    <recommendedName>
        <fullName evidence="5 13">Pantothenate synthetase</fullName>
        <shortName evidence="13">PS</shortName>
        <ecNumber evidence="4 13">6.3.2.1</ecNumber>
    </recommendedName>
    <alternativeName>
        <fullName evidence="13">Pantoate--beta-alanine ligase</fullName>
    </alternativeName>
    <alternativeName>
        <fullName evidence="13">Pantoate-activating enzyme</fullName>
    </alternativeName>
</protein>
<dbReference type="NCBIfam" id="TIGR00018">
    <property type="entry name" value="panC"/>
    <property type="match status" value="1"/>
</dbReference>
<dbReference type="KEGG" id="spha:D3Y57_10045"/>
<organism evidence="14 15">
    <name type="scientific">Sphingomonas paeninsulae</name>
    <dbReference type="NCBI Taxonomy" id="2319844"/>
    <lineage>
        <taxon>Bacteria</taxon>
        <taxon>Pseudomonadati</taxon>
        <taxon>Pseudomonadota</taxon>
        <taxon>Alphaproteobacteria</taxon>
        <taxon>Sphingomonadales</taxon>
        <taxon>Sphingomonadaceae</taxon>
        <taxon>Sphingomonas</taxon>
    </lineage>
</organism>
<keyword evidence="9 13" id="KW-0547">Nucleotide-binding</keyword>
<dbReference type="EMBL" id="CP032829">
    <property type="protein sequence ID" value="AYJ86243.1"/>
    <property type="molecule type" value="Genomic_DNA"/>
</dbReference>
<evidence type="ECO:0000256" key="4">
    <source>
        <dbReference type="ARBA" id="ARBA00012219"/>
    </source>
</evidence>
<dbReference type="CDD" id="cd00560">
    <property type="entry name" value="PanC"/>
    <property type="match status" value="1"/>
</dbReference>
<dbReference type="AlphaFoldDB" id="A0A494TH13"/>
<evidence type="ECO:0000256" key="6">
    <source>
        <dbReference type="ARBA" id="ARBA00022490"/>
    </source>
</evidence>
<evidence type="ECO:0000256" key="12">
    <source>
        <dbReference type="ARBA" id="ARBA00055042"/>
    </source>
</evidence>
<evidence type="ECO:0000256" key="5">
    <source>
        <dbReference type="ARBA" id="ARBA00014155"/>
    </source>
</evidence>
<dbReference type="Gene3D" id="3.30.1300.10">
    <property type="entry name" value="Pantoate-beta-alanine ligase, C-terminal domain"/>
    <property type="match status" value="1"/>
</dbReference>
<evidence type="ECO:0000256" key="8">
    <source>
        <dbReference type="ARBA" id="ARBA00022655"/>
    </source>
</evidence>
<keyword evidence="7 13" id="KW-0436">Ligase</keyword>
<feature type="binding site" evidence="13">
    <location>
        <begin position="181"/>
        <end position="184"/>
    </location>
    <ligand>
        <name>ATP</name>
        <dbReference type="ChEBI" id="CHEBI:30616"/>
    </ligand>
</feature>
<proteinExistence type="inferred from homology"/>
<dbReference type="GO" id="GO:0005829">
    <property type="term" value="C:cytosol"/>
    <property type="evidence" value="ECO:0007669"/>
    <property type="project" value="TreeGrafter"/>
</dbReference>
<dbReference type="GO" id="GO:0005524">
    <property type="term" value="F:ATP binding"/>
    <property type="evidence" value="ECO:0007669"/>
    <property type="project" value="UniProtKB-KW"/>
</dbReference>
<comment type="similarity">
    <text evidence="3 13">Belongs to the pantothenate synthetase family.</text>
</comment>
<feature type="binding site" evidence="13">
    <location>
        <begin position="144"/>
        <end position="147"/>
    </location>
    <ligand>
        <name>ATP</name>
        <dbReference type="ChEBI" id="CHEBI:30616"/>
    </ligand>
</feature>
<dbReference type="PANTHER" id="PTHR21299:SF1">
    <property type="entry name" value="PANTOATE--BETA-ALANINE LIGASE"/>
    <property type="match status" value="1"/>
</dbReference>
<reference evidence="14 15" key="1">
    <citation type="submission" date="2018-09" db="EMBL/GenBank/DDBJ databases">
        <title>Sphingomonas peninsula sp. nov., isolated from fildes peninsula, Antarctic soil.</title>
        <authorList>
            <person name="Yingchao G."/>
        </authorList>
    </citation>
    <scope>NUCLEOTIDE SEQUENCE [LARGE SCALE GENOMIC DNA]</scope>
    <source>
        <strain evidence="14 15">YZ-8</strain>
    </source>
</reference>
<evidence type="ECO:0000256" key="3">
    <source>
        <dbReference type="ARBA" id="ARBA00009256"/>
    </source>
</evidence>
<sequence length="279" mass="29503">MQTIRNLNDLRTARAKLTGTVAIVPTMGALHAGHLALVAAARERADHVVATIFVNPMQFGPNEDLARYPRQEAADAALLESAGVAILWLPDVATMYPKGFATKVSVSGLGDVLDGAARPGHFDGVATVVAKLFGQVRPDRAYFGEKDWQQLAVIRRMAIDLNLGIEITGVPTEREGDGLARSSRNVYLSAAEREAALVLPQALKAAVAAIEGGAEIGRELASAGAKLVGAGFVIDYIELVDDQLLPVATLTREARLLGAAKMGTTRLIDNFAVSPTSLK</sequence>
<dbReference type="GO" id="GO:0015940">
    <property type="term" value="P:pantothenate biosynthetic process"/>
    <property type="evidence" value="ECO:0007669"/>
    <property type="project" value="UniProtKB-UniRule"/>
</dbReference>
<keyword evidence="10 13" id="KW-0067">ATP-binding</keyword>
<comment type="pathway">
    <text evidence="2 13">Cofactor biosynthesis; (R)-pantothenate biosynthesis; (R)-pantothenate from (R)-pantoate and beta-alanine: step 1/1.</text>
</comment>
<evidence type="ECO:0000256" key="13">
    <source>
        <dbReference type="HAMAP-Rule" id="MF_00158"/>
    </source>
</evidence>
<dbReference type="OrthoDB" id="9773087at2"/>
<comment type="subunit">
    <text evidence="13">Homodimer.</text>
</comment>
<dbReference type="EC" id="6.3.2.1" evidence="4 13"/>
<dbReference type="Pfam" id="PF02569">
    <property type="entry name" value="Pantoate_ligase"/>
    <property type="match status" value="1"/>
</dbReference>
<comment type="function">
    <text evidence="12 13">Catalyzes the condensation of pantoate with beta-alanine in an ATP-dependent reaction via a pantoyl-adenylate intermediate.</text>
</comment>
<feature type="binding site" evidence="13">
    <location>
        <position position="150"/>
    </location>
    <ligand>
        <name>(R)-pantoate</name>
        <dbReference type="ChEBI" id="CHEBI:15980"/>
    </ligand>
</feature>
<comment type="caution">
    <text evidence="13">Lacks conserved residue(s) required for the propagation of feature annotation.</text>
</comment>
<keyword evidence="6 13" id="KW-0963">Cytoplasm</keyword>
<comment type="catalytic activity">
    <reaction evidence="11 13">
        <text>(R)-pantoate + beta-alanine + ATP = (R)-pantothenate + AMP + diphosphate + H(+)</text>
        <dbReference type="Rhea" id="RHEA:10912"/>
        <dbReference type="ChEBI" id="CHEBI:15378"/>
        <dbReference type="ChEBI" id="CHEBI:15980"/>
        <dbReference type="ChEBI" id="CHEBI:29032"/>
        <dbReference type="ChEBI" id="CHEBI:30616"/>
        <dbReference type="ChEBI" id="CHEBI:33019"/>
        <dbReference type="ChEBI" id="CHEBI:57966"/>
        <dbReference type="ChEBI" id="CHEBI:456215"/>
        <dbReference type="EC" id="6.3.2.1"/>
    </reaction>
</comment>
<feature type="binding site" evidence="13">
    <location>
        <position position="58"/>
    </location>
    <ligand>
        <name>(R)-pantoate</name>
        <dbReference type="ChEBI" id="CHEBI:15980"/>
    </ligand>
</feature>
<evidence type="ECO:0000256" key="7">
    <source>
        <dbReference type="ARBA" id="ARBA00022598"/>
    </source>
</evidence>
<keyword evidence="8 13" id="KW-0566">Pantothenate biosynthesis</keyword>
<feature type="active site" description="Proton donor" evidence="13">
    <location>
        <position position="34"/>
    </location>
</feature>
<keyword evidence="15" id="KW-1185">Reference proteome</keyword>
<comment type="subcellular location">
    <subcellularLocation>
        <location evidence="1 13">Cytoplasm</location>
    </subcellularLocation>
</comment>
<gene>
    <name evidence="13" type="primary">panC</name>
    <name evidence="14" type="ORF">D3Y57_10045</name>
</gene>
<evidence type="ECO:0000256" key="10">
    <source>
        <dbReference type="ARBA" id="ARBA00022840"/>
    </source>
</evidence>
<dbReference type="UniPathway" id="UPA00028">
    <property type="reaction ID" value="UER00005"/>
</dbReference>
<dbReference type="PANTHER" id="PTHR21299">
    <property type="entry name" value="CYTIDYLATE KINASE/PANTOATE-BETA-ALANINE LIGASE"/>
    <property type="match status" value="1"/>
</dbReference>
<dbReference type="Gene3D" id="3.40.50.620">
    <property type="entry name" value="HUPs"/>
    <property type="match status" value="1"/>
</dbReference>
<feature type="binding site" evidence="13">
    <location>
        <position position="58"/>
    </location>
    <ligand>
        <name>beta-alanine</name>
        <dbReference type="ChEBI" id="CHEBI:57966"/>
    </ligand>
</feature>
<evidence type="ECO:0000256" key="11">
    <source>
        <dbReference type="ARBA" id="ARBA00048258"/>
    </source>
</evidence>
<name>A0A494TH13_SPHPE</name>
<evidence type="ECO:0000313" key="14">
    <source>
        <dbReference type="EMBL" id="AYJ86243.1"/>
    </source>
</evidence>
<dbReference type="SUPFAM" id="SSF52374">
    <property type="entry name" value="Nucleotidylyl transferase"/>
    <property type="match status" value="1"/>
</dbReference>
<evidence type="ECO:0000256" key="2">
    <source>
        <dbReference type="ARBA" id="ARBA00004990"/>
    </source>
</evidence>
<evidence type="ECO:0000256" key="9">
    <source>
        <dbReference type="ARBA" id="ARBA00022741"/>
    </source>
</evidence>
<dbReference type="RefSeq" id="WP_121152867.1">
    <property type="nucleotide sequence ID" value="NZ_CP032829.1"/>
</dbReference>
<dbReference type="FunFam" id="3.40.50.620:FF:000114">
    <property type="entry name" value="Pantothenate synthetase"/>
    <property type="match status" value="1"/>
</dbReference>
<dbReference type="GO" id="GO:0004592">
    <property type="term" value="F:pantoate-beta-alanine ligase activity"/>
    <property type="evidence" value="ECO:0007669"/>
    <property type="project" value="UniProtKB-UniRule"/>
</dbReference>
<dbReference type="InterPro" id="IPR042176">
    <property type="entry name" value="Pantoate_ligase_C"/>
</dbReference>
<evidence type="ECO:0000313" key="15">
    <source>
        <dbReference type="Proteomes" id="UP000276254"/>
    </source>
</evidence>
<comment type="miscellaneous">
    <text evidence="13">The reaction proceeds by a bi uni uni bi ping pong mechanism.</text>
</comment>
<dbReference type="HAMAP" id="MF_00158">
    <property type="entry name" value="PanC"/>
    <property type="match status" value="1"/>
</dbReference>